<keyword evidence="2" id="KW-1185">Reference proteome</keyword>
<dbReference type="AlphaFoldDB" id="U2MX03"/>
<organism evidence="1 2">
    <name type="scientific">Hoylesella pleuritidis F0068</name>
    <dbReference type="NCBI Taxonomy" id="1081904"/>
    <lineage>
        <taxon>Bacteria</taxon>
        <taxon>Pseudomonadati</taxon>
        <taxon>Bacteroidota</taxon>
        <taxon>Bacteroidia</taxon>
        <taxon>Bacteroidales</taxon>
        <taxon>Prevotellaceae</taxon>
        <taxon>Hoylesella</taxon>
    </lineage>
</organism>
<dbReference type="Proteomes" id="UP000016600">
    <property type="component" value="Unassembled WGS sequence"/>
</dbReference>
<sequence>MSHIINADLFNDRRDYIIAKLRQKIEEFKAYDEKRKAYYRNIVKENEWLKEELRLSADTDRIVKLEHTIMSLKGANKVLLLKLEEAGLTAEYTKEEIAEWRASVKEKRMEKKWRKALEENKLLRNTISELVCKLHNANK</sequence>
<proteinExistence type="predicted"/>
<dbReference type="RefSeq" id="WP_021583381.1">
    <property type="nucleotide sequence ID" value="NZ_AWET01000008.1"/>
</dbReference>
<dbReference type="EMBL" id="AWET01000008">
    <property type="protein sequence ID" value="ERK03744.1"/>
    <property type="molecule type" value="Genomic_DNA"/>
</dbReference>
<comment type="caution">
    <text evidence="1">The sequence shown here is derived from an EMBL/GenBank/DDBJ whole genome shotgun (WGS) entry which is preliminary data.</text>
</comment>
<reference evidence="1 2" key="1">
    <citation type="submission" date="2013-08" db="EMBL/GenBank/DDBJ databases">
        <authorList>
            <person name="Durkin A.S."/>
            <person name="Haft D.R."/>
            <person name="McCorrison J."/>
            <person name="Torralba M."/>
            <person name="Gillis M."/>
            <person name="Haft D.H."/>
            <person name="Methe B."/>
            <person name="Sutton G."/>
            <person name="Nelson K.E."/>
        </authorList>
    </citation>
    <scope>NUCLEOTIDE SEQUENCE [LARGE SCALE GENOMIC DNA]</scope>
    <source>
        <strain evidence="1 2">F0068</strain>
    </source>
</reference>
<evidence type="ECO:0000313" key="2">
    <source>
        <dbReference type="Proteomes" id="UP000016600"/>
    </source>
</evidence>
<protein>
    <submittedName>
        <fullName evidence="1">Uncharacterized protein</fullName>
    </submittedName>
</protein>
<accession>U2MX03</accession>
<evidence type="ECO:0000313" key="1">
    <source>
        <dbReference type="EMBL" id="ERK03744.1"/>
    </source>
</evidence>
<dbReference type="PATRIC" id="fig|1081904.3.peg.600"/>
<name>U2MX03_9BACT</name>
<gene>
    <name evidence="1" type="ORF">HMPREF1218_0167</name>
</gene>